<gene>
    <name evidence="1" type="primary">AVEN_93179_1</name>
    <name evidence="1" type="ORF">NPIL_220281</name>
</gene>
<reference evidence="1" key="1">
    <citation type="submission" date="2020-08" db="EMBL/GenBank/DDBJ databases">
        <title>Multicomponent nature underlies the extraordinary mechanical properties of spider dragline silk.</title>
        <authorList>
            <person name="Kono N."/>
            <person name="Nakamura H."/>
            <person name="Mori M."/>
            <person name="Yoshida Y."/>
            <person name="Ohtoshi R."/>
            <person name="Malay A.D."/>
            <person name="Moran D.A.P."/>
            <person name="Tomita M."/>
            <person name="Numata K."/>
            <person name="Arakawa K."/>
        </authorList>
    </citation>
    <scope>NUCLEOTIDE SEQUENCE</scope>
</reference>
<dbReference type="OrthoDB" id="6428721at2759"/>
<protein>
    <submittedName>
        <fullName evidence="1">Integrase_H2C2 domain-containing protein</fullName>
    </submittedName>
</protein>
<evidence type="ECO:0000313" key="1">
    <source>
        <dbReference type="EMBL" id="GFT70744.1"/>
    </source>
</evidence>
<dbReference type="EMBL" id="BMAW01069814">
    <property type="protein sequence ID" value="GFT70744.1"/>
    <property type="molecule type" value="Genomic_DNA"/>
</dbReference>
<sequence length="129" mass="15053">MPSKTNEPFFHELKSPVEREICTLINTVEPLDVINKCSSYTRMIRIVAWCKRILHYSRHPLHPCNVDKQEPFHALLCIVKNVERTSFMIEIKCLEKCVPTSISNKLLTLSPFVDQEGILSVWREETKKL</sequence>
<comment type="caution">
    <text evidence="1">The sequence shown here is derived from an EMBL/GenBank/DDBJ whole genome shotgun (WGS) entry which is preliminary data.</text>
</comment>
<dbReference type="AlphaFoldDB" id="A0A8X6U272"/>
<evidence type="ECO:0000313" key="2">
    <source>
        <dbReference type="Proteomes" id="UP000887013"/>
    </source>
</evidence>
<dbReference type="Proteomes" id="UP000887013">
    <property type="component" value="Unassembled WGS sequence"/>
</dbReference>
<proteinExistence type="predicted"/>
<name>A0A8X6U272_NEPPI</name>
<organism evidence="1 2">
    <name type="scientific">Nephila pilipes</name>
    <name type="common">Giant wood spider</name>
    <name type="synonym">Nephila maculata</name>
    <dbReference type="NCBI Taxonomy" id="299642"/>
    <lineage>
        <taxon>Eukaryota</taxon>
        <taxon>Metazoa</taxon>
        <taxon>Ecdysozoa</taxon>
        <taxon>Arthropoda</taxon>
        <taxon>Chelicerata</taxon>
        <taxon>Arachnida</taxon>
        <taxon>Araneae</taxon>
        <taxon>Araneomorphae</taxon>
        <taxon>Entelegynae</taxon>
        <taxon>Araneoidea</taxon>
        <taxon>Nephilidae</taxon>
        <taxon>Nephila</taxon>
    </lineage>
</organism>
<accession>A0A8X6U272</accession>
<keyword evidence="2" id="KW-1185">Reference proteome</keyword>